<gene>
    <name evidence="1" type="ORF">WOA13_09145</name>
</gene>
<dbReference type="EMBL" id="JBCAUS010000006">
    <property type="protein sequence ID" value="MEL4305984.1"/>
    <property type="molecule type" value="Genomic_DNA"/>
</dbReference>
<reference evidence="1 2" key="1">
    <citation type="submission" date="2024-04" db="EMBL/GenBank/DDBJ databases">
        <title>Methanococcoides sp. LMO-2.</title>
        <authorList>
            <person name="Liang L."/>
        </authorList>
    </citation>
    <scope>NUCLEOTIDE SEQUENCE [LARGE SCALE GENOMIC DNA]</scope>
    <source>
        <strain evidence="1 2">LMO-2</strain>
    </source>
</reference>
<dbReference type="Proteomes" id="UP001396646">
    <property type="component" value="Unassembled WGS sequence"/>
</dbReference>
<evidence type="ECO:0000313" key="1">
    <source>
        <dbReference type="EMBL" id="MEL4305984.1"/>
    </source>
</evidence>
<accession>A0ABU9KUC0</accession>
<proteinExistence type="predicted"/>
<dbReference type="RefSeq" id="WP_342127594.1">
    <property type="nucleotide sequence ID" value="NZ_JBCAUS010000006.1"/>
</dbReference>
<comment type="caution">
    <text evidence="1">The sequence shown here is derived from an EMBL/GenBank/DDBJ whole genome shotgun (WGS) entry which is preliminary data.</text>
</comment>
<protein>
    <submittedName>
        <fullName evidence="1">Uncharacterized protein</fullName>
    </submittedName>
</protein>
<keyword evidence="2" id="KW-1185">Reference proteome</keyword>
<sequence length="46" mass="5481">MIACDDQKMVNNRMALKNEEIGDVVIDTFKERMRNLLSDHRHNQNH</sequence>
<evidence type="ECO:0000313" key="2">
    <source>
        <dbReference type="Proteomes" id="UP001396646"/>
    </source>
</evidence>
<name>A0ABU9KUC0_9EURY</name>
<organism evidence="1 2">
    <name type="scientific">Methanococcoides cohabitans</name>
    <dbReference type="NCBI Taxonomy" id="3136559"/>
    <lineage>
        <taxon>Archaea</taxon>
        <taxon>Methanobacteriati</taxon>
        <taxon>Methanobacteriota</taxon>
        <taxon>Stenosarchaea group</taxon>
        <taxon>Methanomicrobia</taxon>
        <taxon>Methanosarcinales</taxon>
        <taxon>Methanosarcinaceae</taxon>
        <taxon>Methanococcoides</taxon>
    </lineage>
</organism>